<proteinExistence type="predicted"/>
<protein>
    <submittedName>
        <fullName evidence="6">Uncharacterized protein</fullName>
    </submittedName>
</protein>
<dbReference type="Pfam" id="PF06396">
    <property type="entry name" value="AGTRAP"/>
    <property type="match status" value="1"/>
</dbReference>
<dbReference type="PANTHER" id="PTHR16521">
    <property type="entry name" value="TYPE-1 ANGIOTENSIN II RECEPTOR-ASSOCIATED PROTEIN"/>
    <property type="match status" value="1"/>
</dbReference>
<dbReference type="PANTHER" id="PTHR16521:SF3">
    <property type="entry name" value="TYPE-1 ANGIOTENSIN II RECEPTOR-ASSOCIATED PROTEIN"/>
    <property type="match status" value="1"/>
</dbReference>
<evidence type="ECO:0000313" key="6">
    <source>
        <dbReference type="EMBL" id="KAJ8320339.1"/>
    </source>
</evidence>
<evidence type="ECO:0000256" key="3">
    <source>
        <dbReference type="ARBA" id="ARBA00022989"/>
    </source>
</evidence>
<evidence type="ECO:0000256" key="5">
    <source>
        <dbReference type="SAM" id="Phobius"/>
    </source>
</evidence>
<organism evidence="6 7">
    <name type="scientific">Tegillarca granosa</name>
    <name type="common">Malaysian cockle</name>
    <name type="synonym">Anadara granosa</name>
    <dbReference type="NCBI Taxonomy" id="220873"/>
    <lineage>
        <taxon>Eukaryota</taxon>
        <taxon>Metazoa</taxon>
        <taxon>Spiralia</taxon>
        <taxon>Lophotrochozoa</taxon>
        <taxon>Mollusca</taxon>
        <taxon>Bivalvia</taxon>
        <taxon>Autobranchia</taxon>
        <taxon>Pteriomorphia</taxon>
        <taxon>Arcoida</taxon>
        <taxon>Arcoidea</taxon>
        <taxon>Arcidae</taxon>
        <taxon>Tegillarca</taxon>
    </lineage>
</organism>
<feature type="transmembrane region" description="Helical" evidence="5">
    <location>
        <begin position="43"/>
        <end position="64"/>
    </location>
</feature>
<reference evidence="6 7" key="1">
    <citation type="submission" date="2022-12" db="EMBL/GenBank/DDBJ databases">
        <title>Chromosome-level genome of Tegillarca granosa.</title>
        <authorList>
            <person name="Kim J."/>
        </authorList>
    </citation>
    <scope>NUCLEOTIDE SEQUENCE [LARGE SCALE GENOMIC DNA]</scope>
    <source>
        <strain evidence="6">Teg-2019</strain>
        <tissue evidence="6">Adductor muscle</tissue>
    </source>
</reference>
<feature type="transmembrane region" description="Helical" evidence="5">
    <location>
        <begin position="18"/>
        <end position="36"/>
    </location>
</feature>
<comment type="subcellular location">
    <subcellularLocation>
        <location evidence="1">Membrane</location>
        <topology evidence="1">Multi-pass membrane protein</topology>
    </subcellularLocation>
</comment>
<comment type="caution">
    <text evidence="6">The sequence shown here is derived from an EMBL/GenBank/DDBJ whole genome shotgun (WGS) entry which is preliminary data.</text>
</comment>
<evidence type="ECO:0000256" key="1">
    <source>
        <dbReference type="ARBA" id="ARBA00004141"/>
    </source>
</evidence>
<dbReference type="InterPro" id="IPR009436">
    <property type="entry name" value="AGTRAP"/>
</dbReference>
<sequence length="107" mass="12130">MDTSNVMAGMNPGYLPPAYMFMNIFILSFGVWAIALPESRDSVVMFLGLLLFSIIQDIVFISVYQPRAYALIFQDRGGSYDDLNIPGFPQFDLTFGEIWITIWTTSK</sequence>
<dbReference type="Proteomes" id="UP001217089">
    <property type="component" value="Unassembled WGS sequence"/>
</dbReference>
<evidence type="ECO:0000313" key="7">
    <source>
        <dbReference type="Proteomes" id="UP001217089"/>
    </source>
</evidence>
<keyword evidence="3 5" id="KW-1133">Transmembrane helix</keyword>
<keyword evidence="7" id="KW-1185">Reference proteome</keyword>
<keyword evidence="2 5" id="KW-0812">Transmembrane</keyword>
<feature type="non-terminal residue" evidence="6">
    <location>
        <position position="107"/>
    </location>
</feature>
<dbReference type="EMBL" id="JARBDR010000141">
    <property type="protein sequence ID" value="KAJ8320339.1"/>
    <property type="molecule type" value="Genomic_DNA"/>
</dbReference>
<evidence type="ECO:0000256" key="2">
    <source>
        <dbReference type="ARBA" id="ARBA00022692"/>
    </source>
</evidence>
<evidence type="ECO:0000256" key="4">
    <source>
        <dbReference type="ARBA" id="ARBA00023136"/>
    </source>
</evidence>
<gene>
    <name evidence="6" type="ORF">KUTeg_001926</name>
</gene>
<keyword evidence="4 5" id="KW-0472">Membrane</keyword>
<accession>A0ABQ9FSV6</accession>
<name>A0ABQ9FSV6_TEGGR</name>